<evidence type="ECO:0000259" key="16">
    <source>
        <dbReference type="Pfam" id="PF00562"/>
    </source>
</evidence>
<dbReference type="GO" id="GO:0005737">
    <property type="term" value="C:cytoplasm"/>
    <property type="evidence" value="ECO:0007669"/>
    <property type="project" value="UniProtKB-SubCell"/>
</dbReference>
<accession>A0ABD5ZHT2</accession>
<dbReference type="Gene3D" id="3.90.1070.20">
    <property type="match status" value="1"/>
</dbReference>
<keyword evidence="10" id="KW-0238">DNA-binding</keyword>
<keyword evidence="9" id="KW-0862">Zinc</keyword>
<feature type="region of interest" description="Disordered" evidence="15">
    <location>
        <begin position="301"/>
        <end position="329"/>
    </location>
</feature>
<dbReference type="Gene3D" id="2.40.50.150">
    <property type="match status" value="1"/>
</dbReference>
<comment type="similarity">
    <text evidence="3 14">Belongs to the RNA polymerase beta chain family.</text>
</comment>
<keyword evidence="4 14" id="KW-0240">DNA-directed RNA polymerase</keyword>
<dbReference type="InterPro" id="IPR019969">
    <property type="entry name" value="RNAP_Rpo2"/>
</dbReference>
<evidence type="ECO:0000256" key="4">
    <source>
        <dbReference type="ARBA" id="ARBA00022478"/>
    </source>
</evidence>
<dbReference type="GO" id="GO:0003899">
    <property type="term" value="F:DNA-directed RNA polymerase activity"/>
    <property type="evidence" value="ECO:0007669"/>
    <property type="project" value="UniProtKB-EC"/>
</dbReference>
<evidence type="ECO:0000256" key="14">
    <source>
        <dbReference type="RuleBase" id="RU363031"/>
    </source>
</evidence>
<reference evidence="20 21" key="1">
    <citation type="journal article" date="2019" name="Int. J. Syst. Evol. Microbiol.">
        <title>The Global Catalogue of Microorganisms (GCM) 10K type strain sequencing project: providing services to taxonomists for standard genome sequencing and annotation.</title>
        <authorList>
            <consortium name="The Broad Institute Genomics Platform"/>
            <consortium name="The Broad Institute Genome Sequencing Center for Infectious Disease"/>
            <person name="Wu L."/>
            <person name="Ma J."/>
        </authorList>
    </citation>
    <scope>NUCLEOTIDE SEQUENCE [LARGE SCALE GENOMIC DNA]</scope>
    <source>
        <strain evidence="20 21">DSM 29988</strain>
    </source>
</reference>
<dbReference type="Gene3D" id="3.90.1800.10">
    <property type="entry name" value="RNA polymerase alpha subunit dimerisation domain"/>
    <property type="match status" value="1"/>
</dbReference>
<dbReference type="PANTHER" id="PTHR20856">
    <property type="entry name" value="DNA-DIRECTED RNA POLYMERASE I SUBUNIT 2"/>
    <property type="match status" value="1"/>
</dbReference>
<evidence type="ECO:0000256" key="11">
    <source>
        <dbReference type="ARBA" id="ARBA00023163"/>
    </source>
</evidence>
<comment type="subunit">
    <text evidence="12">Part of the RNA polymerase complex.</text>
</comment>
<dbReference type="NCBIfam" id="TIGR03670">
    <property type="entry name" value="rpoB_arch"/>
    <property type="match status" value="1"/>
</dbReference>
<keyword evidence="21" id="KW-1185">Reference proteome</keyword>
<keyword evidence="7 14" id="KW-0548">Nucleotidyltransferase</keyword>
<dbReference type="Pfam" id="PF00562">
    <property type="entry name" value="RNA_pol_Rpb2_6"/>
    <property type="match status" value="1"/>
</dbReference>
<dbReference type="InterPro" id="IPR015712">
    <property type="entry name" value="DNA-dir_RNA_pol_su2"/>
</dbReference>
<dbReference type="SUPFAM" id="SSF64484">
    <property type="entry name" value="beta and beta-prime subunits of DNA dependent RNA-polymerase"/>
    <property type="match status" value="1"/>
</dbReference>
<evidence type="ECO:0000256" key="8">
    <source>
        <dbReference type="ARBA" id="ARBA00022723"/>
    </source>
</evidence>
<evidence type="ECO:0000256" key="2">
    <source>
        <dbReference type="ARBA" id="ARBA00004496"/>
    </source>
</evidence>
<evidence type="ECO:0000313" key="20">
    <source>
        <dbReference type="EMBL" id="MFC7204756.1"/>
    </source>
</evidence>
<comment type="caution">
    <text evidence="20">The sequence shown here is derived from an EMBL/GenBank/DDBJ whole genome shotgun (WGS) entry which is preliminary data.</text>
</comment>
<evidence type="ECO:0000256" key="6">
    <source>
        <dbReference type="ARBA" id="ARBA00022679"/>
    </source>
</evidence>
<dbReference type="Pfam" id="PF04567">
    <property type="entry name" value="RNA_pol_Rpb2_5"/>
    <property type="match status" value="1"/>
</dbReference>
<feature type="domain" description="RNA polymerase Rpb2" evidence="19">
    <location>
        <begin position="92"/>
        <end position="125"/>
    </location>
</feature>
<dbReference type="EMBL" id="JBHTAA010000005">
    <property type="protein sequence ID" value="MFC7204756.1"/>
    <property type="molecule type" value="Genomic_DNA"/>
</dbReference>
<feature type="domain" description="RNA polymerase Rpb2" evidence="18">
    <location>
        <begin position="10"/>
        <end position="71"/>
    </location>
</feature>
<keyword evidence="6 14" id="KW-0808">Transferase</keyword>
<evidence type="ECO:0000256" key="5">
    <source>
        <dbReference type="ARBA" id="ARBA00022490"/>
    </source>
</evidence>
<evidence type="ECO:0000256" key="10">
    <source>
        <dbReference type="ARBA" id="ARBA00023125"/>
    </source>
</evidence>
<organism evidence="20 21">
    <name type="scientific">Haloferax namakaokahaiae</name>
    <dbReference type="NCBI Taxonomy" id="1748331"/>
    <lineage>
        <taxon>Archaea</taxon>
        <taxon>Methanobacteriati</taxon>
        <taxon>Methanobacteriota</taxon>
        <taxon>Stenosarchaea group</taxon>
        <taxon>Halobacteria</taxon>
        <taxon>Halobacteriales</taxon>
        <taxon>Haloferacaceae</taxon>
        <taxon>Haloferax</taxon>
    </lineage>
</organism>
<dbReference type="InterPro" id="IPR007646">
    <property type="entry name" value="RNA_pol_Rpb2_4"/>
</dbReference>
<evidence type="ECO:0000259" key="17">
    <source>
        <dbReference type="Pfam" id="PF04560"/>
    </source>
</evidence>
<evidence type="ECO:0000256" key="3">
    <source>
        <dbReference type="ARBA" id="ARBA00006835"/>
    </source>
</evidence>
<feature type="domain" description="DNA-directed RNA polymerase subunit 2 hybrid-binding" evidence="16">
    <location>
        <begin position="140"/>
        <end position="512"/>
    </location>
</feature>
<evidence type="ECO:0000256" key="15">
    <source>
        <dbReference type="SAM" id="MobiDB-lite"/>
    </source>
</evidence>
<keyword evidence="8" id="KW-0479">Metal-binding</keyword>
<dbReference type="EC" id="2.7.7.6" evidence="14"/>
<proteinExistence type="inferred from homology"/>
<keyword evidence="11 14" id="KW-0804">Transcription</keyword>
<comment type="cofactor">
    <cofactor evidence="1">
        <name>Zn(2+)</name>
        <dbReference type="ChEBI" id="CHEBI:29105"/>
    </cofactor>
</comment>
<evidence type="ECO:0000259" key="19">
    <source>
        <dbReference type="Pfam" id="PF04567"/>
    </source>
</evidence>
<evidence type="ECO:0000256" key="12">
    <source>
        <dbReference type="ARBA" id="ARBA00025838"/>
    </source>
</evidence>
<comment type="subcellular location">
    <subcellularLocation>
        <location evidence="2">Cytoplasm</location>
    </subcellularLocation>
</comment>
<dbReference type="InterPro" id="IPR007641">
    <property type="entry name" value="RNA_pol_Rpb2_7"/>
</dbReference>
<protein>
    <recommendedName>
        <fullName evidence="14">DNA-directed RNA polymerase subunit beta</fullName>
        <ecNumber evidence="14">2.7.7.6</ecNumber>
    </recommendedName>
</protein>
<evidence type="ECO:0000259" key="18">
    <source>
        <dbReference type="Pfam" id="PF04566"/>
    </source>
</evidence>
<name>A0ABD5ZHT2_9EURY</name>
<comment type="function">
    <text evidence="14">DNA-dependent RNA polymerase catalyzes the transcription of DNA into RNA using the four ribonucleoside triphosphates as substrates.</text>
</comment>
<dbReference type="AlphaFoldDB" id="A0ABD5ZHT2"/>
<dbReference type="InterPro" id="IPR007647">
    <property type="entry name" value="RNA_pol_Rpb2_5"/>
</dbReference>
<dbReference type="InterPro" id="IPR007120">
    <property type="entry name" value="DNA-dir_RNAP_su2_dom"/>
</dbReference>
<dbReference type="Pfam" id="PF04566">
    <property type="entry name" value="RNA_pol_Rpb2_4"/>
    <property type="match status" value="1"/>
</dbReference>
<evidence type="ECO:0000256" key="7">
    <source>
        <dbReference type="ARBA" id="ARBA00022695"/>
    </source>
</evidence>
<evidence type="ECO:0000256" key="13">
    <source>
        <dbReference type="ARBA" id="ARBA00048552"/>
    </source>
</evidence>
<comment type="catalytic activity">
    <reaction evidence="13 14">
        <text>RNA(n) + a ribonucleoside 5'-triphosphate = RNA(n+1) + diphosphate</text>
        <dbReference type="Rhea" id="RHEA:21248"/>
        <dbReference type="Rhea" id="RHEA-COMP:14527"/>
        <dbReference type="Rhea" id="RHEA-COMP:17342"/>
        <dbReference type="ChEBI" id="CHEBI:33019"/>
        <dbReference type="ChEBI" id="CHEBI:61557"/>
        <dbReference type="ChEBI" id="CHEBI:140395"/>
        <dbReference type="EC" id="2.7.7.6"/>
    </reaction>
</comment>
<dbReference type="PROSITE" id="PS01166">
    <property type="entry name" value="RNA_POL_BETA"/>
    <property type="match status" value="1"/>
</dbReference>
<dbReference type="GO" id="GO:0003677">
    <property type="term" value="F:DNA binding"/>
    <property type="evidence" value="ECO:0007669"/>
    <property type="project" value="UniProtKB-KW"/>
</dbReference>
<dbReference type="CDD" id="cd00653">
    <property type="entry name" value="RNA_pol_B_RPB2"/>
    <property type="match status" value="1"/>
</dbReference>
<dbReference type="Proteomes" id="UP001596481">
    <property type="component" value="Unassembled WGS sequence"/>
</dbReference>
<keyword evidence="5" id="KW-0963">Cytoplasm</keyword>
<dbReference type="FunFam" id="2.40.270.10:FF:000011">
    <property type="entry name" value="DNA-directed RNA polymerase subunit beta"/>
    <property type="match status" value="1"/>
</dbReference>
<dbReference type="GO" id="GO:0046872">
    <property type="term" value="F:metal ion binding"/>
    <property type="evidence" value="ECO:0007669"/>
    <property type="project" value="UniProtKB-KW"/>
</dbReference>
<evidence type="ECO:0000256" key="9">
    <source>
        <dbReference type="ARBA" id="ARBA00022833"/>
    </source>
</evidence>
<dbReference type="RefSeq" id="WP_390224715.1">
    <property type="nucleotide sequence ID" value="NZ_JBHTAA010000005.1"/>
</dbReference>
<dbReference type="GO" id="GO:0000428">
    <property type="term" value="C:DNA-directed RNA polymerase complex"/>
    <property type="evidence" value="ECO:0007669"/>
    <property type="project" value="UniProtKB-KW"/>
</dbReference>
<evidence type="ECO:0000313" key="21">
    <source>
        <dbReference type="Proteomes" id="UP001596481"/>
    </source>
</evidence>
<evidence type="ECO:0000256" key="1">
    <source>
        <dbReference type="ARBA" id="ARBA00001947"/>
    </source>
</evidence>
<dbReference type="InterPro" id="IPR007121">
    <property type="entry name" value="RNA_pol_bsu_CS"/>
</dbReference>
<sequence>MAQAQREAKVYVNGSLVGTHPDPEQLAAQIREARRRGDVSQMVNVSVKERTREVIINADAGRARRPLIVVEGGEPLLDDDHIEALRNDELDFEDMVSRGLVEFIDAEEEEDIYVAVDEDELNEDHTHLEIDPQLIFGIGAGMIPYPEHNASPRITMGSGMMKQSLGLPAANYRIRPDTRQHLLHYPQLSMVKTQTTEQIGFDERPAAQNFVVAVMSYEGFNIEDALVMNKGSVERALARSHFFRTYEGEERRYPGGQEDRFEMPSQDVRGARGEDAYSHLDEDGLVNPETVVDENSVLLGKTSPPRFLEEPDDMAGLSPQKRRETSVTMRSGENGVVDTVTLMEGEDGSKLAKVSVRDQRIPELGDKFASRHGQKGVVGHLAPQEDMPFTADGVVPDLVLNPHALPSRMTVGHVLEMLGGKVGALEGRRVDGTAFQGENEEELRSALEERGYLSSGKEVMYSGVTGEKVEAEIFVGIIFYHKLYHMVSNKLHARSRGPVQVLTRQPTEGRAREGGLRLGEMERDTVIGHGAAMVLQERLLDSSDKEKVYISADTGMVAVEDRDQRRIYDPVTGDEDNIHEIEISYAFKLLLDEMVALGVRPRIELKDAV</sequence>
<dbReference type="Gene3D" id="2.40.270.10">
    <property type="entry name" value="DNA-directed RNA polymerase, subunit 2, domain 6"/>
    <property type="match status" value="1"/>
</dbReference>
<feature type="domain" description="RNA polymerase Rpb2" evidence="17">
    <location>
        <begin position="514"/>
        <end position="605"/>
    </location>
</feature>
<dbReference type="InterPro" id="IPR037033">
    <property type="entry name" value="DNA-dir_RNAP_su2_hyb_sf"/>
</dbReference>
<gene>
    <name evidence="20" type="primary">rpoB</name>
    <name evidence="20" type="ORF">ACFQJC_14650</name>
</gene>
<dbReference type="Pfam" id="PF04560">
    <property type="entry name" value="RNA_pol_Rpb2_7"/>
    <property type="match status" value="1"/>
</dbReference>
<dbReference type="InterPro" id="IPR014724">
    <property type="entry name" value="RNA_pol_RPB2_OB-fold"/>
</dbReference>